<feature type="transmembrane region" description="Helical" evidence="1">
    <location>
        <begin position="141"/>
        <end position="165"/>
    </location>
</feature>
<proteinExistence type="predicted"/>
<organism evidence="2 3">
    <name type="scientific">Pomacea canaliculata</name>
    <name type="common">Golden apple snail</name>
    <dbReference type="NCBI Taxonomy" id="400727"/>
    <lineage>
        <taxon>Eukaryota</taxon>
        <taxon>Metazoa</taxon>
        <taxon>Spiralia</taxon>
        <taxon>Lophotrochozoa</taxon>
        <taxon>Mollusca</taxon>
        <taxon>Gastropoda</taxon>
        <taxon>Caenogastropoda</taxon>
        <taxon>Architaenioglossa</taxon>
        <taxon>Ampullarioidea</taxon>
        <taxon>Ampullariidae</taxon>
        <taxon>Pomacea</taxon>
    </lineage>
</organism>
<name>A0A2T7NTY0_POMCA</name>
<keyword evidence="1" id="KW-0472">Membrane</keyword>
<keyword evidence="3" id="KW-1185">Reference proteome</keyword>
<evidence type="ECO:0000313" key="3">
    <source>
        <dbReference type="Proteomes" id="UP000245119"/>
    </source>
</evidence>
<protein>
    <submittedName>
        <fullName evidence="2">Uncharacterized protein</fullName>
    </submittedName>
</protein>
<accession>A0A2T7NTY0</accession>
<evidence type="ECO:0000313" key="2">
    <source>
        <dbReference type="EMBL" id="PVD24622.1"/>
    </source>
</evidence>
<dbReference type="EMBL" id="PZQS01000009">
    <property type="protein sequence ID" value="PVD24622.1"/>
    <property type="molecule type" value="Genomic_DNA"/>
</dbReference>
<sequence length="331" mass="37034">MDNKEVCSKVGNIYWVSEERSFLIVGRGKMNSEYMLDCAIVVGASTDQPSVLQLKFDAVYIEDCGVTISINQSSVSDFTDNNTEMLKLKCNQGQVKMLHAKEKHYVKISVHRANENLARYNFRINVSLAEAPSNVGLEKHVVIIVGVVVVLVVCALLYVLVRYLLHLVRKSHERRAQQNMERAIHLYNSQESQPESDYMYTALPHADFTHSRGQHNNHHNGVRTAGPRPGRHHSGDITFVHANGHMETFRIQNTPSARVSRGALDAKNSVVKRGASSHQTEGATILSENGHIAEDFGECPPSYEEALRMPAARDTLAVYVNIEEKPSDRDT</sequence>
<comment type="caution">
    <text evidence="2">The sequence shown here is derived from an EMBL/GenBank/DDBJ whole genome shotgun (WGS) entry which is preliminary data.</text>
</comment>
<dbReference type="OrthoDB" id="6068262at2759"/>
<dbReference type="Proteomes" id="UP000245119">
    <property type="component" value="Linkage Group LG9"/>
</dbReference>
<keyword evidence="1" id="KW-0812">Transmembrane</keyword>
<dbReference type="AlphaFoldDB" id="A0A2T7NTY0"/>
<keyword evidence="1" id="KW-1133">Transmembrane helix</keyword>
<gene>
    <name evidence="2" type="ORF">C0Q70_15106</name>
</gene>
<evidence type="ECO:0000256" key="1">
    <source>
        <dbReference type="SAM" id="Phobius"/>
    </source>
</evidence>
<reference evidence="2 3" key="1">
    <citation type="submission" date="2018-04" db="EMBL/GenBank/DDBJ databases">
        <title>The genome of golden apple snail Pomacea canaliculata provides insight into stress tolerance and invasive adaptation.</title>
        <authorList>
            <person name="Liu C."/>
            <person name="Liu B."/>
            <person name="Ren Y."/>
            <person name="Zhang Y."/>
            <person name="Wang H."/>
            <person name="Li S."/>
            <person name="Jiang F."/>
            <person name="Yin L."/>
            <person name="Zhang G."/>
            <person name="Qian W."/>
            <person name="Fan W."/>
        </authorList>
    </citation>
    <scope>NUCLEOTIDE SEQUENCE [LARGE SCALE GENOMIC DNA]</scope>
    <source>
        <strain evidence="2">SZHN2017</strain>
        <tissue evidence="2">Muscle</tissue>
    </source>
</reference>